<evidence type="ECO:0000313" key="2">
    <source>
        <dbReference type="EMBL" id="KAK3689122.1"/>
    </source>
</evidence>
<evidence type="ECO:0000313" key="3">
    <source>
        <dbReference type="Proteomes" id="UP001270362"/>
    </source>
</evidence>
<dbReference type="AlphaFoldDB" id="A0AAE0XB86"/>
<comment type="caution">
    <text evidence="2">The sequence shown here is derived from an EMBL/GenBank/DDBJ whole genome shotgun (WGS) entry which is preliminary data.</text>
</comment>
<sequence length="234" mass="25880">MEGTPLAIALAVVILSVPTMLSVAARVRRRRNAGDVVHKHEIHTVFDPPDARVEIMALHGLGAHPNYTWIGRAPAPDPPGPPTTHTWPFGWFRRPVGPSPARQEVHLLKDLLTDDVPNARIRNYVHVQEVDEHKAAQFHSGLTFSPNSEIITIIAFDPGLRAKQERFSVTQTGEFSVSIWSTQTGDFMWSGELDLLPVDLFHEGFQTMFSPDSDLIAIVSDINLASGIPRPVHA</sequence>
<accession>A0AAE0XB86</accession>
<reference evidence="2" key="2">
    <citation type="submission" date="2023-06" db="EMBL/GenBank/DDBJ databases">
        <authorList>
            <consortium name="Lawrence Berkeley National Laboratory"/>
            <person name="Haridas S."/>
            <person name="Hensen N."/>
            <person name="Bonometti L."/>
            <person name="Westerberg I."/>
            <person name="Brannstrom I.O."/>
            <person name="Guillou S."/>
            <person name="Cros-Aarteil S."/>
            <person name="Calhoun S."/>
            <person name="Kuo A."/>
            <person name="Mondo S."/>
            <person name="Pangilinan J."/>
            <person name="Riley R."/>
            <person name="Labutti K."/>
            <person name="Andreopoulos B."/>
            <person name="Lipzen A."/>
            <person name="Chen C."/>
            <person name="Yanf M."/>
            <person name="Daum C."/>
            <person name="Ng V."/>
            <person name="Clum A."/>
            <person name="Steindorff A."/>
            <person name="Ohm R."/>
            <person name="Martin F."/>
            <person name="Silar P."/>
            <person name="Natvig D."/>
            <person name="Lalanne C."/>
            <person name="Gautier V."/>
            <person name="Ament-Velasquez S.L."/>
            <person name="Kruys A."/>
            <person name="Hutchinson M.I."/>
            <person name="Powell A.J."/>
            <person name="Barry K."/>
            <person name="Miller A.N."/>
            <person name="Grigoriev I.V."/>
            <person name="Debuchy R."/>
            <person name="Gladieux P."/>
            <person name="Thoren M.H."/>
            <person name="Johannesson H."/>
        </authorList>
    </citation>
    <scope>NUCLEOTIDE SEQUENCE</scope>
    <source>
        <strain evidence="2">CBS 314.62</strain>
    </source>
</reference>
<dbReference type="EMBL" id="JAULSO010000002">
    <property type="protein sequence ID" value="KAK3689122.1"/>
    <property type="molecule type" value="Genomic_DNA"/>
</dbReference>
<keyword evidence="1" id="KW-0472">Membrane</keyword>
<reference evidence="2" key="1">
    <citation type="journal article" date="2023" name="Mol. Phylogenet. Evol.">
        <title>Genome-scale phylogeny and comparative genomics of the fungal order Sordariales.</title>
        <authorList>
            <person name="Hensen N."/>
            <person name="Bonometti L."/>
            <person name="Westerberg I."/>
            <person name="Brannstrom I.O."/>
            <person name="Guillou S."/>
            <person name="Cros-Aarteil S."/>
            <person name="Calhoun S."/>
            <person name="Haridas S."/>
            <person name="Kuo A."/>
            <person name="Mondo S."/>
            <person name="Pangilinan J."/>
            <person name="Riley R."/>
            <person name="LaButti K."/>
            <person name="Andreopoulos B."/>
            <person name="Lipzen A."/>
            <person name="Chen C."/>
            <person name="Yan M."/>
            <person name="Daum C."/>
            <person name="Ng V."/>
            <person name="Clum A."/>
            <person name="Steindorff A."/>
            <person name="Ohm R.A."/>
            <person name="Martin F."/>
            <person name="Silar P."/>
            <person name="Natvig D.O."/>
            <person name="Lalanne C."/>
            <person name="Gautier V."/>
            <person name="Ament-Velasquez S.L."/>
            <person name="Kruys A."/>
            <person name="Hutchinson M.I."/>
            <person name="Powell A.J."/>
            <person name="Barry K."/>
            <person name="Miller A.N."/>
            <person name="Grigoriev I.V."/>
            <person name="Debuchy R."/>
            <person name="Gladieux P."/>
            <person name="Hiltunen Thoren M."/>
            <person name="Johannesson H."/>
        </authorList>
    </citation>
    <scope>NUCLEOTIDE SEQUENCE</scope>
    <source>
        <strain evidence="2">CBS 314.62</strain>
    </source>
</reference>
<proteinExistence type="predicted"/>
<organism evidence="2 3">
    <name type="scientific">Podospora appendiculata</name>
    <dbReference type="NCBI Taxonomy" id="314037"/>
    <lineage>
        <taxon>Eukaryota</taxon>
        <taxon>Fungi</taxon>
        <taxon>Dikarya</taxon>
        <taxon>Ascomycota</taxon>
        <taxon>Pezizomycotina</taxon>
        <taxon>Sordariomycetes</taxon>
        <taxon>Sordariomycetidae</taxon>
        <taxon>Sordariales</taxon>
        <taxon>Podosporaceae</taxon>
        <taxon>Podospora</taxon>
    </lineage>
</organism>
<gene>
    <name evidence="2" type="ORF">B0T22DRAFT_167017</name>
</gene>
<evidence type="ECO:0000256" key="1">
    <source>
        <dbReference type="SAM" id="Phobius"/>
    </source>
</evidence>
<keyword evidence="1" id="KW-1133">Transmembrane helix</keyword>
<name>A0AAE0XB86_9PEZI</name>
<protein>
    <submittedName>
        <fullName evidence="2">Uncharacterized protein</fullName>
    </submittedName>
</protein>
<keyword evidence="3" id="KW-1185">Reference proteome</keyword>
<dbReference type="Proteomes" id="UP001270362">
    <property type="component" value="Unassembled WGS sequence"/>
</dbReference>
<feature type="transmembrane region" description="Helical" evidence="1">
    <location>
        <begin position="6"/>
        <end position="25"/>
    </location>
</feature>
<keyword evidence="1" id="KW-0812">Transmembrane</keyword>